<reference evidence="19 20" key="1">
    <citation type="submission" date="2019-07" db="EMBL/GenBank/DDBJ databases">
        <title>Quadrisphaera sp. strain DD2A genome sequencing and assembly.</title>
        <authorList>
            <person name="Kim I."/>
        </authorList>
    </citation>
    <scope>NUCLEOTIDE SEQUENCE [LARGE SCALE GENOMIC DNA]</scope>
    <source>
        <strain evidence="19 20">DD2A</strain>
    </source>
</reference>
<dbReference type="InterPro" id="IPR011604">
    <property type="entry name" value="PDDEXK-like_dom_sf"/>
</dbReference>
<dbReference type="InterPro" id="IPR000212">
    <property type="entry name" value="DNA_helicase_UvrD/REP"/>
</dbReference>
<protein>
    <recommendedName>
        <fullName evidence="13">DNA 3'-5' helicase</fullName>
        <ecNumber evidence="13">5.6.2.4</ecNumber>
    </recommendedName>
</protein>
<dbReference type="PANTHER" id="PTHR11070:SF55">
    <property type="entry name" value="DNA 3'-5' HELICASE"/>
    <property type="match status" value="1"/>
</dbReference>
<evidence type="ECO:0000259" key="18">
    <source>
        <dbReference type="PROSITE" id="PS51217"/>
    </source>
</evidence>
<comment type="catalytic activity">
    <reaction evidence="14">
        <text>ATP + H2O = ADP + phosphate + H(+)</text>
        <dbReference type="Rhea" id="RHEA:13065"/>
        <dbReference type="ChEBI" id="CHEBI:15377"/>
        <dbReference type="ChEBI" id="CHEBI:15378"/>
        <dbReference type="ChEBI" id="CHEBI:30616"/>
        <dbReference type="ChEBI" id="CHEBI:43474"/>
        <dbReference type="ChEBI" id="CHEBI:456216"/>
        <dbReference type="EC" id="5.6.2.4"/>
    </reaction>
</comment>
<dbReference type="CDD" id="cd17932">
    <property type="entry name" value="DEXQc_UvrD"/>
    <property type="match status" value="1"/>
</dbReference>
<evidence type="ECO:0000256" key="8">
    <source>
        <dbReference type="ARBA" id="ARBA00022840"/>
    </source>
</evidence>
<dbReference type="PROSITE" id="PS51217">
    <property type="entry name" value="UVRD_HELICASE_CTER"/>
    <property type="match status" value="1"/>
</dbReference>
<dbReference type="Pfam" id="PF13361">
    <property type="entry name" value="UvrD_C"/>
    <property type="match status" value="2"/>
</dbReference>
<dbReference type="Gene3D" id="1.10.486.10">
    <property type="entry name" value="PCRA, domain 4"/>
    <property type="match status" value="1"/>
</dbReference>
<keyword evidence="8 15" id="KW-0067">ATP-binding</keyword>
<dbReference type="AlphaFoldDB" id="A0A5C8ZAW7"/>
<accession>A0A5C8ZAW7</accession>
<evidence type="ECO:0000256" key="3">
    <source>
        <dbReference type="ARBA" id="ARBA00022741"/>
    </source>
</evidence>
<proteinExistence type="inferred from homology"/>
<keyword evidence="4" id="KW-0227">DNA damage</keyword>
<evidence type="ECO:0000256" key="6">
    <source>
        <dbReference type="ARBA" id="ARBA00022806"/>
    </source>
</evidence>
<evidence type="ECO:0000256" key="2">
    <source>
        <dbReference type="ARBA" id="ARBA00022722"/>
    </source>
</evidence>
<evidence type="ECO:0000259" key="17">
    <source>
        <dbReference type="PROSITE" id="PS51198"/>
    </source>
</evidence>
<dbReference type="GO" id="GO:0043138">
    <property type="term" value="F:3'-5' DNA helicase activity"/>
    <property type="evidence" value="ECO:0007669"/>
    <property type="project" value="UniProtKB-EC"/>
</dbReference>
<dbReference type="Proteomes" id="UP000321234">
    <property type="component" value="Unassembled WGS sequence"/>
</dbReference>
<evidence type="ECO:0000313" key="20">
    <source>
        <dbReference type="Proteomes" id="UP000321234"/>
    </source>
</evidence>
<keyword evidence="10" id="KW-0234">DNA repair</keyword>
<dbReference type="RefSeq" id="WP_147927252.1">
    <property type="nucleotide sequence ID" value="NZ_VKAC01000009.1"/>
</dbReference>
<evidence type="ECO:0000313" key="19">
    <source>
        <dbReference type="EMBL" id="TXR55245.1"/>
    </source>
</evidence>
<comment type="similarity">
    <text evidence="1">Belongs to the helicase family. UvrD subfamily.</text>
</comment>
<dbReference type="SUPFAM" id="SSF52540">
    <property type="entry name" value="P-loop containing nucleoside triphosphate hydrolases"/>
    <property type="match status" value="1"/>
</dbReference>
<dbReference type="PANTHER" id="PTHR11070">
    <property type="entry name" value="UVRD / RECB / PCRA DNA HELICASE FAMILY MEMBER"/>
    <property type="match status" value="1"/>
</dbReference>
<dbReference type="GO" id="GO:0004527">
    <property type="term" value="F:exonuclease activity"/>
    <property type="evidence" value="ECO:0007669"/>
    <property type="project" value="UniProtKB-KW"/>
</dbReference>
<keyword evidence="3 15" id="KW-0547">Nucleotide-binding</keyword>
<feature type="region of interest" description="Disordered" evidence="16">
    <location>
        <begin position="683"/>
        <end position="709"/>
    </location>
</feature>
<feature type="region of interest" description="Disordered" evidence="16">
    <location>
        <begin position="563"/>
        <end position="588"/>
    </location>
</feature>
<evidence type="ECO:0000256" key="13">
    <source>
        <dbReference type="ARBA" id="ARBA00034808"/>
    </source>
</evidence>
<dbReference type="InterPro" id="IPR027417">
    <property type="entry name" value="P-loop_NTPase"/>
</dbReference>
<dbReference type="Pfam" id="PF00580">
    <property type="entry name" value="UvrD-helicase"/>
    <property type="match status" value="1"/>
</dbReference>
<comment type="catalytic activity">
    <reaction evidence="12">
        <text>Couples ATP hydrolysis with the unwinding of duplex DNA by translocating in the 3'-5' direction.</text>
        <dbReference type="EC" id="5.6.2.4"/>
    </reaction>
</comment>
<evidence type="ECO:0000256" key="11">
    <source>
        <dbReference type="ARBA" id="ARBA00023235"/>
    </source>
</evidence>
<gene>
    <name evidence="19" type="ORF">FMM08_15310</name>
</gene>
<evidence type="ECO:0000256" key="1">
    <source>
        <dbReference type="ARBA" id="ARBA00009922"/>
    </source>
</evidence>
<keyword evidence="7" id="KW-0269">Exonuclease</keyword>
<evidence type="ECO:0000256" key="10">
    <source>
        <dbReference type="ARBA" id="ARBA00023204"/>
    </source>
</evidence>
<evidence type="ECO:0000256" key="14">
    <source>
        <dbReference type="ARBA" id="ARBA00048988"/>
    </source>
</evidence>
<feature type="region of interest" description="Disordered" evidence="16">
    <location>
        <begin position="1"/>
        <end position="23"/>
    </location>
</feature>
<evidence type="ECO:0000256" key="5">
    <source>
        <dbReference type="ARBA" id="ARBA00022801"/>
    </source>
</evidence>
<keyword evidence="6 15" id="KW-0347">Helicase</keyword>
<dbReference type="GO" id="GO:0005829">
    <property type="term" value="C:cytosol"/>
    <property type="evidence" value="ECO:0007669"/>
    <property type="project" value="TreeGrafter"/>
</dbReference>
<evidence type="ECO:0000256" key="16">
    <source>
        <dbReference type="SAM" id="MobiDB-lite"/>
    </source>
</evidence>
<dbReference type="GO" id="GO:0000725">
    <property type="term" value="P:recombinational repair"/>
    <property type="evidence" value="ECO:0007669"/>
    <property type="project" value="TreeGrafter"/>
</dbReference>
<dbReference type="InterPro" id="IPR014016">
    <property type="entry name" value="UvrD-like_ATP-bd"/>
</dbReference>
<dbReference type="GO" id="GO:0003677">
    <property type="term" value="F:DNA binding"/>
    <property type="evidence" value="ECO:0007669"/>
    <property type="project" value="UniProtKB-KW"/>
</dbReference>
<dbReference type="EMBL" id="VKAC01000009">
    <property type="protein sequence ID" value="TXR55245.1"/>
    <property type="molecule type" value="Genomic_DNA"/>
</dbReference>
<keyword evidence="20" id="KW-1185">Reference proteome</keyword>
<feature type="region of interest" description="Disordered" evidence="16">
    <location>
        <begin position="999"/>
        <end position="1025"/>
    </location>
</feature>
<evidence type="ECO:0000256" key="15">
    <source>
        <dbReference type="PROSITE-ProRule" id="PRU00560"/>
    </source>
</evidence>
<sequence length="1155" mass="120968">MSTTKSPATSTESTTTPATTPAARPVQALSAADIASALGQHPPTQEQTAVIEAPLAPLLVVAGAGSGKTETMAARVVWLVANGHVEPERVLGLTFTRKAAGELAERVRLRLTALERAGLLPVSEGAEGGGGGIGDASPTVATYHAYAAGLVTDHGLRIGIEPRSQLIGPAAAWQLAADVVDGADGEGANGLGDLDAAPSTVVTAVLGLAGECAEHLVDVDAVDATLASVVQRISALPGRVPAKTATALEVLQQRRRVLPLLRRYAERKRELGVLDHGDQVRLAARIAAEVPAVAALERARWGVVLLDEYQDTSTAQAELLSRLFGSGHPVTAVGDPHQAIYGWRGASAGGLQAFPTRFRRSDGAAAAHLALSTSWRNDVAVLDAAAVVAQPLRAASRLPLPVLGPRPGAGEGRVEVAWAQTAGEEAALVADRIAVIWHADARRPPDQRRTAAVLCRARSQFPLLEEALRARDVPVEVVGLGGLLLRPEVVDVVSALRAVADPTRGDAVVRLLTGPRWRLGPRDLAVLAAWSRRRATSRRSRPEAPADGRPSAAALAELAEEASLVDAVDDPPPPDWETSDGSRLSDAGRERVREAGLLLRRLRELDLPLADLVVAVERALLLDVELAARASVDGSSPAAARAGLDALAEVAASFTEATGTGTSHRSSLRAFLAWLSLAEEHEHGLDQSSSSDADEPTPGLGDGADEGTEPSRTAVQLLTVHASKGLEWDVVAVAGLAEHGFPTRPRTSQGWLSGLGVLPHPLRGDADSLPHLGWEAALDAKGAETERAAYAERCAEAHRAEERRLAYVALTRARSLLLLTGAWWGGERKKERVPSAFLVEVVEHLRGLGAGAGGGADEVPELPEAPEEAENPELAEPRRARWPFDPLGPRRPALEAAAAAVQAASELTPPDAGPWAEEVEALLAERARGDAGGAPDVELPAHLSASRLVQLAADPAALALAVRRPVPVQPRVATRRGVAFHAWLEERFRSAALLDLDEVLGPDGEGDEPDDDLDDGPADGLGPLGADEEELAALQASFLASEWARREPVAVEVDLETPVAGLVVRCRVDAVFPRPAEQGGGVDVVDWKTGRPPTGEAAHAAAVQLAVYRLAWSRWKGVPLSQVGAAFFYAATGTTSRPADLLDADGLEALVRAAG</sequence>
<dbReference type="Gene3D" id="1.10.10.160">
    <property type="match status" value="1"/>
</dbReference>
<evidence type="ECO:0000256" key="4">
    <source>
        <dbReference type="ARBA" id="ARBA00022763"/>
    </source>
</evidence>
<feature type="binding site" evidence="15">
    <location>
        <begin position="62"/>
        <end position="69"/>
    </location>
    <ligand>
        <name>ATP</name>
        <dbReference type="ChEBI" id="CHEBI:30616"/>
    </ligand>
</feature>
<keyword evidence="2" id="KW-0540">Nuclease</keyword>
<keyword evidence="9" id="KW-0238">DNA-binding</keyword>
<dbReference type="InterPro" id="IPR038726">
    <property type="entry name" value="PDDEXK_AddAB-type"/>
</dbReference>
<feature type="domain" description="UvrD-like helicase ATP-binding" evidence="17">
    <location>
        <begin position="41"/>
        <end position="378"/>
    </location>
</feature>
<dbReference type="GO" id="GO:0005524">
    <property type="term" value="F:ATP binding"/>
    <property type="evidence" value="ECO:0007669"/>
    <property type="project" value="UniProtKB-UniRule"/>
</dbReference>
<name>A0A5C8ZAW7_9ACTN</name>
<dbReference type="OrthoDB" id="4812256at2"/>
<organism evidence="19 20">
    <name type="scientific">Quadrisphaera setariae</name>
    <dbReference type="NCBI Taxonomy" id="2593304"/>
    <lineage>
        <taxon>Bacteria</taxon>
        <taxon>Bacillati</taxon>
        <taxon>Actinomycetota</taxon>
        <taxon>Actinomycetes</taxon>
        <taxon>Kineosporiales</taxon>
        <taxon>Kineosporiaceae</taxon>
        <taxon>Quadrisphaera</taxon>
    </lineage>
</organism>
<dbReference type="Pfam" id="PF12705">
    <property type="entry name" value="PDDEXK_1"/>
    <property type="match status" value="1"/>
</dbReference>
<evidence type="ECO:0000256" key="12">
    <source>
        <dbReference type="ARBA" id="ARBA00034617"/>
    </source>
</evidence>
<keyword evidence="11" id="KW-0413">Isomerase</keyword>
<feature type="compositionally biased region" description="Acidic residues" evidence="16">
    <location>
        <begin position="999"/>
        <end position="1017"/>
    </location>
</feature>
<dbReference type="EC" id="5.6.2.4" evidence="13"/>
<evidence type="ECO:0000256" key="9">
    <source>
        <dbReference type="ARBA" id="ARBA00023125"/>
    </source>
</evidence>
<dbReference type="Gene3D" id="3.90.320.10">
    <property type="match status" value="1"/>
</dbReference>
<feature type="region of interest" description="Disordered" evidence="16">
    <location>
        <begin position="851"/>
        <end position="886"/>
    </location>
</feature>
<dbReference type="PROSITE" id="PS51198">
    <property type="entry name" value="UVRD_HELICASE_ATP_BIND"/>
    <property type="match status" value="1"/>
</dbReference>
<dbReference type="Gene3D" id="3.40.50.300">
    <property type="entry name" value="P-loop containing nucleotide triphosphate hydrolases"/>
    <property type="match status" value="3"/>
</dbReference>
<dbReference type="InterPro" id="IPR014017">
    <property type="entry name" value="DNA_helicase_UvrD-like_C"/>
</dbReference>
<dbReference type="InterPro" id="IPR013986">
    <property type="entry name" value="DExx_box_DNA_helicase_dom_sf"/>
</dbReference>
<keyword evidence="5 15" id="KW-0378">Hydrolase</keyword>
<feature type="compositionally biased region" description="Acidic residues" evidence="16">
    <location>
        <begin position="858"/>
        <end position="873"/>
    </location>
</feature>
<dbReference type="GO" id="GO:0033202">
    <property type="term" value="C:DNA helicase complex"/>
    <property type="evidence" value="ECO:0007669"/>
    <property type="project" value="TreeGrafter"/>
</dbReference>
<comment type="caution">
    <text evidence="19">The sequence shown here is derived from an EMBL/GenBank/DDBJ whole genome shotgun (WGS) entry which is preliminary data.</text>
</comment>
<feature type="domain" description="UvrD-like helicase C-terminal" evidence="18">
    <location>
        <begin position="379"/>
        <end position="725"/>
    </location>
</feature>
<evidence type="ECO:0000256" key="7">
    <source>
        <dbReference type="ARBA" id="ARBA00022839"/>
    </source>
</evidence>